<proteinExistence type="predicted"/>
<accession>A0A5C6MIM1</accession>
<feature type="region of interest" description="Disordered" evidence="1">
    <location>
        <begin position="1"/>
        <end position="21"/>
    </location>
</feature>
<organism evidence="2 3">
    <name type="scientific">Takifugu flavidus</name>
    <name type="common">sansaifugu</name>
    <dbReference type="NCBI Taxonomy" id="433684"/>
    <lineage>
        <taxon>Eukaryota</taxon>
        <taxon>Metazoa</taxon>
        <taxon>Chordata</taxon>
        <taxon>Craniata</taxon>
        <taxon>Vertebrata</taxon>
        <taxon>Euteleostomi</taxon>
        <taxon>Actinopterygii</taxon>
        <taxon>Neopterygii</taxon>
        <taxon>Teleostei</taxon>
        <taxon>Neoteleostei</taxon>
        <taxon>Acanthomorphata</taxon>
        <taxon>Eupercaria</taxon>
        <taxon>Tetraodontiformes</taxon>
        <taxon>Tetradontoidea</taxon>
        <taxon>Tetraodontidae</taxon>
        <taxon>Takifugu</taxon>
    </lineage>
</organism>
<feature type="region of interest" description="Disordered" evidence="1">
    <location>
        <begin position="29"/>
        <end position="48"/>
    </location>
</feature>
<reference evidence="2 3" key="1">
    <citation type="submission" date="2019-04" db="EMBL/GenBank/DDBJ databases">
        <title>Chromosome genome assembly for Takifugu flavidus.</title>
        <authorList>
            <person name="Xiao S."/>
        </authorList>
    </citation>
    <scope>NUCLEOTIDE SEQUENCE [LARGE SCALE GENOMIC DNA]</scope>
    <source>
        <strain evidence="2">HTHZ2018</strain>
        <tissue evidence="2">Muscle</tissue>
    </source>
</reference>
<evidence type="ECO:0000313" key="2">
    <source>
        <dbReference type="EMBL" id="TWW53180.1"/>
    </source>
</evidence>
<dbReference type="EMBL" id="RHFK02000784">
    <property type="protein sequence ID" value="TWW53180.1"/>
    <property type="molecule type" value="Genomic_DNA"/>
</dbReference>
<dbReference type="AlphaFoldDB" id="A0A5C6MIM1"/>
<comment type="caution">
    <text evidence="2">The sequence shown here is derived from an EMBL/GenBank/DDBJ whole genome shotgun (WGS) entry which is preliminary data.</text>
</comment>
<feature type="non-terminal residue" evidence="2">
    <location>
        <position position="1"/>
    </location>
</feature>
<keyword evidence="3" id="KW-1185">Reference proteome</keyword>
<name>A0A5C6MIM1_9TELE</name>
<evidence type="ECO:0000313" key="3">
    <source>
        <dbReference type="Proteomes" id="UP000324091"/>
    </source>
</evidence>
<sequence length="248" mass="27736">EAEERDPPIVGTHPPVPLLKKRDYHSGLPIQRHRPRCPRDVAESSQPRQPYNIQSLKELWADLIHPWGLATEEFFDYLSNFSPGDTCMVVLRRSSKYSFHRSTISQVEVSSTPSPLYTVLTVPCFPFLRCQMVVQNLFEAVEEVVLHGLIQLFPCPGLCLGNRRSCSPLGLPVPICCLRNPTGQKGPIRLLLQPDGPHNMFGSARSVRHPSPPTEPTHHQVVISWQLVRSTGAGQLTIAVTDNLIEIS</sequence>
<evidence type="ECO:0000256" key="1">
    <source>
        <dbReference type="SAM" id="MobiDB-lite"/>
    </source>
</evidence>
<dbReference type="Proteomes" id="UP000324091">
    <property type="component" value="Unassembled WGS sequence"/>
</dbReference>
<gene>
    <name evidence="2" type="ORF">D4764_0104300</name>
</gene>
<protein>
    <submittedName>
        <fullName evidence="2">Uncharacterized protein</fullName>
    </submittedName>
</protein>